<name>A0A1Z4C0I7_9GAMM</name>
<organism evidence="1 2">
    <name type="scientific">Methylovulum psychrotolerans</name>
    <dbReference type="NCBI Taxonomy" id="1704499"/>
    <lineage>
        <taxon>Bacteria</taxon>
        <taxon>Pseudomonadati</taxon>
        <taxon>Pseudomonadota</taxon>
        <taxon>Gammaproteobacteria</taxon>
        <taxon>Methylococcales</taxon>
        <taxon>Methylococcaceae</taxon>
        <taxon>Methylovulum</taxon>
    </lineage>
</organism>
<dbReference type="KEGG" id="mpsy:CEK71_13590"/>
<evidence type="ECO:0000313" key="1">
    <source>
        <dbReference type="EMBL" id="ASF47021.1"/>
    </source>
</evidence>
<dbReference type="EMBL" id="CP022129">
    <property type="protein sequence ID" value="ASF47021.1"/>
    <property type="molecule type" value="Genomic_DNA"/>
</dbReference>
<dbReference type="OrthoDB" id="6271876at2"/>
<dbReference type="Proteomes" id="UP000197019">
    <property type="component" value="Chromosome"/>
</dbReference>
<keyword evidence="2" id="KW-1185">Reference proteome</keyword>
<proteinExistence type="predicted"/>
<sequence length="63" mass="7162">MADDVDLVTSKAEFEQKIALYGSHRDEPNAVATGKCLFCDEPVEPGRRWCNAQCCKDWELENQ</sequence>
<accession>A0A1Z4C0I7</accession>
<dbReference type="AlphaFoldDB" id="A0A1Z4C0I7"/>
<gene>
    <name evidence="1" type="ORF">CEK71_13590</name>
</gene>
<protein>
    <recommendedName>
        <fullName evidence="3">DUF2116 family Zn-ribbon domain-containing protein</fullName>
    </recommendedName>
</protein>
<evidence type="ECO:0000313" key="2">
    <source>
        <dbReference type="Proteomes" id="UP000197019"/>
    </source>
</evidence>
<dbReference type="RefSeq" id="WP_088619893.1">
    <property type="nucleotide sequence ID" value="NZ_CP022129.1"/>
</dbReference>
<evidence type="ECO:0008006" key="3">
    <source>
        <dbReference type="Google" id="ProtNLM"/>
    </source>
</evidence>
<reference evidence="1 2" key="1">
    <citation type="submission" date="2017-06" db="EMBL/GenBank/DDBJ databases">
        <title>Genome Sequencing of the methanotroph Methylovulum psychrotolerants str. HV10-M2 isolated from a high-altitude environment.</title>
        <authorList>
            <person name="Mateos-Rivera A."/>
        </authorList>
    </citation>
    <scope>NUCLEOTIDE SEQUENCE [LARGE SCALE GENOMIC DNA]</scope>
    <source>
        <strain evidence="1 2">HV10_M2</strain>
    </source>
</reference>